<reference evidence="3 4" key="1">
    <citation type="submission" date="2019-07" db="EMBL/GenBank/DDBJ databases">
        <title>Whole genome shotgun sequence of Lactobacillus aviarius subsp. aviarius NBRC 102162.</title>
        <authorList>
            <person name="Hosoyama A."/>
            <person name="Uohara A."/>
            <person name="Ohji S."/>
            <person name="Ichikawa N."/>
        </authorList>
    </citation>
    <scope>NUCLEOTIDE SEQUENCE [LARGE SCALE GENOMIC DNA]</scope>
    <source>
        <strain evidence="3 4">NBRC 102162</strain>
    </source>
</reference>
<dbReference type="InterPro" id="IPR044946">
    <property type="entry name" value="Restrct_endonuc_typeI_TRD_sf"/>
</dbReference>
<gene>
    <name evidence="3" type="ORF">LAV01_05540</name>
</gene>
<dbReference type="Gene3D" id="3.90.220.20">
    <property type="entry name" value="DNA methylase specificity domains"/>
    <property type="match status" value="2"/>
</dbReference>
<dbReference type="GO" id="GO:0004519">
    <property type="term" value="F:endonuclease activity"/>
    <property type="evidence" value="ECO:0007669"/>
    <property type="project" value="UniProtKB-KW"/>
</dbReference>
<organism evidence="3 4">
    <name type="scientific">Ligilactobacillus aviarius</name>
    <dbReference type="NCBI Taxonomy" id="1606"/>
    <lineage>
        <taxon>Bacteria</taxon>
        <taxon>Bacillati</taxon>
        <taxon>Bacillota</taxon>
        <taxon>Bacilli</taxon>
        <taxon>Lactobacillales</taxon>
        <taxon>Lactobacillaceae</taxon>
        <taxon>Ligilactobacillus</taxon>
    </lineage>
</organism>
<dbReference type="Proteomes" id="UP000321722">
    <property type="component" value="Unassembled WGS sequence"/>
</dbReference>
<accession>A0A510WR73</accession>
<keyword evidence="2" id="KW-0238">DNA-binding</keyword>
<dbReference type="GO" id="GO:0003677">
    <property type="term" value="F:DNA binding"/>
    <property type="evidence" value="ECO:0007669"/>
    <property type="project" value="UniProtKB-KW"/>
</dbReference>
<comment type="caution">
    <text evidence="3">The sequence shown here is derived from an EMBL/GenBank/DDBJ whole genome shotgun (WGS) entry which is preliminary data.</text>
</comment>
<dbReference type="SUPFAM" id="SSF116734">
    <property type="entry name" value="DNA methylase specificity domain"/>
    <property type="match status" value="2"/>
</dbReference>
<protein>
    <submittedName>
        <fullName evidence="3">Restriction endonuclease subunit S</fullName>
    </submittedName>
</protein>
<dbReference type="RefSeq" id="WP_057827383.1">
    <property type="nucleotide sequence ID" value="NZ_BAAACL010000017.1"/>
</dbReference>
<evidence type="ECO:0000256" key="2">
    <source>
        <dbReference type="ARBA" id="ARBA00023125"/>
    </source>
</evidence>
<name>A0A510WR73_9LACO</name>
<dbReference type="GO" id="GO:0009307">
    <property type="term" value="P:DNA restriction-modification system"/>
    <property type="evidence" value="ECO:0007669"/>
    <property type="project" value="UniProtKB-KW"/>
</dbReference>
<dbReference type="EMBL" id="BJUI01000004">
    <property type="protein sequence ID" value="GEK41722.1"/>
    <property type="molecule type" value="Genomic_DNA"/>
</dbReference>
<dbReference type="AlphaFoldDB" id="A0A510WR73"/>
<keyword evidence="1" id="KW-0680">Restriction system</keyword>
<keyword evidence="3" id="KW-0378">Hydrolase</keyword>
<keyword evidence="3" id="KW-0255">Endonuclease</keyword>
<dbReference type="PANTHER" id="PTHR30408">
    <property type="entry name" value="TYPE-1 RESTRICTION ENZYME ECOKI SPECIFICITY PROTEIN"/>
    <property type="match status" value="1"/>
</dbReference>
<keyword evidence="3" id="KW-0540">Nuclease</keyword>
<evidence type="ECO:0000313" key="4">
    <source>
        <dbReference type="Proteomes" id="UP000321722"/>
    </source>
</evidence>
<dbReference type="GeneID" id="29934014"/>
<evidence type="ECO:0000256" key="1">
    <source>
        <dbReference type="ARBA" id="ARBA00022747"/>
    </source>
</evidence>
<keyword evidence="4" id="KW-1185">Reference proteome</keyword>
<evidence type="ECO:0000313" key="3">
    <source>
        <dbReference type="EMBL" id="GEK41722.1"/>
    </source>
</evidence>
<proteinExistence type="predicted"/>
<dbReference type="InterPro" id="IPR052021">
    <property type="entry name" value="Type-I_RS_S_subunit"/>
</dbReference>
<dbReference type="PANTHER" id="PTHR30408:SF12">
    <property type="entry name" value="TYPE I RESTRICTION ENZYME MJAVIII SPECIFICITY SUBUNIT"/>
    <property type="match status" value="1"/>
</dbReference>
<sequence>MNLYENGAVSTLYIAFKANADINSDFLENLFSSNKWNNEVYKIAAEGARNHGLLNISPNDFFNIKITISKDSQEQAFISKFLRVFDNLLALYDRKLKLLSQMKKYFLDNLFTEKEYPNLRFKGFTDAWEQRKLNDIAKVYDGIHETPNYTTYGIPFASVENIRTLATKKYVSKNFYEEKFKIKPQYNDILMTRIGDIGTSNVVSKVPLAYYVSLALIRLNADQNAHFFKYYFDSEYAQKELWSRTLHIAFPKKINKNEIGKINIYTTSIKEENKISQLFNKLNYLLTLYENKQQHLNEIKKTLLNTMFI</sequence>